<gene>
    <name evidence="1" type="ORF">EPHNCH_0447</name>
</gene>
<accession>A0A0F3NJM8</accession>
<reference evidence="1 2" key="1">
    <citation type="submission" date="2015-01" db="EMBL/GenBank/DDBJ databases">
        <title>Genome Sequencing of Rickettsiales.</title>
        <authorList>
            <person name="Daugherty S.C."/>
            <person name="Su Q."/>
            <person name="Abolude K."/>
            <person name="Beier-Sexton M."/>
            <person name="Carlyon J.A."/>
            <person name="Carter R."/>
            <person name="Day N.P."/>
            <person name="Dumler S.J."/>
            <person name="Dyachenko V."/>
            <person name="Godinez A."/>
            <person name="Kurtti T.J."/>
            <person name="Lichay M."/>
            <person name="Mullins K.E."/>
            <person name="Ott S."/>
            <person name="Pappas-Brown V."/>
            <person name="Paris D.H."/>
            <person name="Patel P."/>
            <person name="Richards A.L."/>
            <person name="Sadzewicz L."/>
            <person name="Sears K."/>
            <person name="Seidman D."/>
            <person name="Sengamalay N."/>
            <person name="Stenos J."/>
            <person name="Tallon L.J."/>
            <person name="Vincent G."/>
            <person name="Fraser C.M."/>
            <person name="Munderloh U."/>
            <person name="Dunning-Hotopp J.C."/>
        </authorList>
    </citation>
    <scope>NUCLEOTIDE SEQUENCE [LARGE SCALE GENOMIC DNA]</scope>
    <source>
        <strain evidence="1 2">NCH-1</strain>
    </source>
</reference>
<protein>
    <submittedName>
        <fullName evidence="1">Uncharacterized protein</fullName>
    </submittedName>
</protein>
<dbReference type="PATRIC" id="fig|1359161.3.peg.520"/>
<evidence type="ECO:0000313" key="1">
    <source>
        <dbReference type="EMBL" id="KJV68230.1"/>
    </source>
</evidence>
<evidence type="ECO:0000313" key="2">
    <source>
        <dbReference type="Proteomes" id="UP000033754"/>
    </source>
</evidence>
<sequence>MILRWLVWHVISTDVWSLVLGDVLEFEPSRHLRKNQQVHAGDSRIKL</sequence>
<dbReference type="Proteomes" id="UP000033754">
    <property type="component" value="Unassembled WGS sequence"/>
</dbReference>
<dbReference type="EMBL" id="LANT01000002">
    <property type="protein sequence ID" value="KJV68230.1"/>
    <property type="molecule type" value="Genomic_DNA"/>
</dbReference>
<comment type="caution">
    <text evidence="1">The sequence shown here is derived from an EMBL/GenBank/DDBJ whole genome shotgun (WGS) entry which is preliminary data.</text>
</comment>
<proteinExistence type="predicted"/>
<organism evidence="1 2">
    <name type="scientific">Anaplasma phagocytophilum str. NCH-1</name>
    <dbReference type="NCBI Taxonomy" id="1359161"/>
    <lineage>
        <taxon>Bacteria</taxon>
        <taxon>Pseudomonadati</taxon>
        <taxon>Pseudomonadota</taxon>
        <taxon>Alphaproteobacteria</taxon>
        <taxon>Rickettsiales</taxon>
        <taxon>Anaplasmataceae</taxon>
        <taxon>Anaplasma</taxon>
        <taxon>phagocytophilum group</taxon>
    </lineage>
</organism>
<name>A0A0F3NJM8_ANAPH</name>
<dbReference type="AlphaFoldDB" id="A0A0F3NJM8"/>